<dbReference type="InterPro" id="IPR020471">
    <property type="entry name" value="AKR"/>
</dbReference>
<feature type="site" description="Lowers pKa of active site Tyr" evidence="6">
    <location>
        <position position="76"/>
    </location>
</feature>
<evidence type="ECO:0000256" key="2">
    <source>
        <dbReference type="ARBA" id="ARBA00022857"/>
    </source>
</evidence>
<dbReference type="SUPFAM" id="SSF51430">
    <property type="entry name" value="NAD(P)-linked oxidoreductase"/>
    <property type="match status" value="1"/>
</dbReference>
<dbReference type="AlphaFoldDB" id="A0A9D2M8F8"/>
<protein>
    <submittedName>
        <fullName evidence="8">Aldo/keto reductase</fullName>
    </submittedName>
</protein>
<reference evidence="8" key="1">
    <citation type="journal article" date="2021" name="PeerJ">
        <title>Extensive microbial diversity within the chicken gut microbiome revealed by metagenomics and culture.</title>
        <authorList>
            <person name="Gilroy R."/>
            <person name="Ravi A."/>
            <person name="Getino M."/>
            <person name="Pursley I."/>
            <person name="Horton D.L."/>
            <person name="Alikhan N.F."/>
            <person name="Baker D."/>
            <person name="Gharbi K."/>
            <person name="Hall N."/>
            <person name="Watson M."/>
            <person name="Adriaenssens E.M."/>
            <person name="Foster-Nyarko E."/>
            <person name="Jarju S."/>
            <person name="Secka A."/>
            <person name="Antonio M."/>
            <person name="Oren A."/>
            <person name="Chaudhuri R.R."/>
            <person name="La Ragione R."/>
            <person name="Hildebrand F."/>
            <person name="Pallen M.J."/>
        </authorList>
    </citation>
    <scope>NUCLEOTIDE SEQUENCE</scope>
    <source>
        <strain evidence="8">CHK189-11263</strain>
    </source>
</reference>
<evidence type="ECO:0000256" key="1">
    <source>
        <dbReference type="ARBA" id="ARBA00007905"/>
    </source>
</evidence>
<dbReference type="InterPro" id="IPR023210">
    <property type="entry name" value="NADP_OxRdtase_dom"/>
</dbReference>
<dbReference type="InterPro" id="IPR036812">
    <property type="entry name" value="NAD(P)_OxRdtase_dom_sf"/>
</dbReference>
<evidence type="ECO:0000256" key="3">
    <source>
        <dbReference type="ARBA" id="ARBA00023002"/>
    </source>
</evidence>
<dbReference type="CDD" id="cd19071">
    <property type="entry name" value="AKR_AKR1-5-like"/>
    <property type="match status" value="1"/>
</dbReference>
<dbReference type="PIRSF" id="PIRSF000097">
    <property type="entry name" value="AKR"/>
    <property type="match status" value="1"/>
</dbReference>
<evidence type="ECO:0000313" key="8">
    <source>
        <dbReference type="EMBL" id="HJB56076.1"/>
    </source>
</evidence>
<dbReference type="FunFam" id="3.20.20.100:FF:000015">
    <property type="entry name" value="Oxidoreductase, aldo/keto reductase family"/>
    <property type="match status" value="1"/>
</dbReference>
<evidence type="ECO:0000313" key="9">
    <source>
        <dbReference type="Proteomes" id="UP000824208"/>
    </source>
</evidence>
<keyword evidence="3" id="KW-0560">Oxidoreductase</keyword>
<dbReference type="Proteomes" id="UP000824208">
    <property type="component" value="Unassembled WGS sequence"/>
</dbReference>
<evidence type="ECO:0000256" key="6">
    <source>
        <dbReference type="PIRSR" id="PIRSR000097-3"/>
    </source>
</evidence>
<dbReference type="PRINTS" id="PR00069">
    <property type="entry name" value="ALDKETRDTASE"/>
</dbReference>
<comment type="caution">
    <text evidence="8">The sequence shown here is derived from an EMBL/GenBank/DDBJ whole genome shotgun (WGS) entry which is preliminary data.</text>
</comment>
<feature type="active site" description="Proton donor" evidence="4">
    <location>
        <position position="51"/>
    </location>
</feature>
<evidence type="ECO:0000256" key="5">
    <source>
        <dbReference type="PIRSR" id="PIRSR000097-2"/>
    </source>
</evidence>
<dbReference type="InterPro" id="IPR018170">
    <property type="entry name" value="Aldo/ket_reductase_CS"/>
</dbReference>
<evidence type="ECO:0000256" key="4">
    <source>
        <dbReference type="PIRSR" id="PIRSR000097-1"/>
    </source>
</evidence>
<feature type="binding site" evidence="5">
    <location>
        <position position="109"/>
    </location>
    <ligand>
        <name>substrate</name>
    </ligand>
</feature>
<dbReference type="PANTHER" id="PTHR43827:SF3">
    <property type="entry name" value="NADP-DEPENDENT OXIDOREDUCTASE DOMAIN-CONTAINING PROTEIN"/>
    <property type="match status" value="1"/>
</dbReference>
<reference evidence="8" key="2">
    <citation type="submission" date="2021-04" db="EMBL/GenBank/DDBJ databases">
        <authorList>
            <person name="Gilroy R."/>
        </authorList>
    </citation>
    <scope>NUCLEOTIDE SEQUENCE</scope>
    <source>
        <strain evidence="8">CHK189-11263</strain>
    </source>
</reference>
<dbReference type="PROSITE" id="PS00063">
    <property type="entry name" value="ALDOKETO_REDUCTASE_3"/>
    <property type="match status" value="1"/>
</dbReference>
<comment type="similarity">
    <text evidence="1">Belongs to the aldo/keto reductase family.</text>
</comment>
<feature type="domain" description="NADP-dependent oxidoreductase" evidence="7">
    <location>
        <begin position="24"/>
        <end position="259"/>
    </location>
</feature>
<dbReference type="GO" id="GO:0016616">
    <property type="term" value="F:oxidoreductase activity, acting on the CH-OH group of donors, NAD or NADP as acceptor"/>
    <property type="evidence" value="ECO:0007669"/>
    <property type="project" value="UniProtKB-ARBA"/>
</dbReference>
<organism evidence="8 9">
    <name type="scientific">Candidatus Flavonifractor intestinipullorum</name>
    <dbReference type="NCBI Taxonomy" id="2838587"/>
    <lineage>
        <taxon>Bacteria</taxon>
        <taxon>Bacillati</taxon>
        <taxon>Bacillota</taxon>
        <taxon>Clostridia</taxon>
        <taxon>Eubacteriales</taxon>
        <taxon>Oscillospiraceae</taxon>
        <taxon>Flavonifractor</taxon>
    </lineage>
</organism>
<dbReference type="Gene3D" id="3.20.20.100">
    <property type="entry name" value="NADP-dependent oxidoreductase domain"/>
    <property type="match status" value="1"/>
</dbReference>
<accession>A0A9D2M8F8</accession>
<dbReference type="Pfam" id="PF00248">
    <property type="entry name" value="Aldo_ket_red"/>
    <property type="match status" value="1"/>
</dbReference>
<dbReference type="EMBL" id="DWYC01000007">
    <property type="protein sequence ID" value="HJB56076.1"/>
    <property type="molecule type" value="Genomic_DNA"/>
</dbReference>
<name>A0A9D2M8F8_9FIRM</name>
<dbReference type="PROSITE" id="PS00798">
    <property type="entry name" value="ALDOKETO_REDUCTASE_1"/>
    <property type="match status" value="1"/>
</dbReference>
<proteinExistence type="inferred from homology"/>
<keyword evidence="2" id="KW-0521">NADP</keyword>
<gene>
    <name evidence="8" type="ORF">H9714_00830</name>
</gene>
<evidence type="ECO:0000259" key="7">
    <source>
        <dbReference type="Pfam" id="PF00248"/>
    </source>
</evidence>
<sequence>MTDHDILLNNGVAMPLLGLGVFRTSSQEEMNQAVQWAWEAGYRSFDTAQMYGNEDLLGCALQALALPRRSFFLTSKVNLGNTGYQRTLSSFQESLDRLQTDYLDLFLIHWPGQKRQRLADTWRAMEELYAAGKVRAIGVSNCQPRHLDWLAADGTVVPAVNQVERNPQMNNNDLLAFCRSRGIQVEAWAPLRRGDLGSPALLQLAEKYHRSPAQIILRWNVQSGVVVIPKSVHRERIVENAAIFDFTLAAEDMALLDSLHTGVRTGSDPETHDYDDDGTVTCGVGAVSRP</sequence>
<dbReference type="PANTHER" id="PTHR43827">
    <property type="entry name" value="2,5-DIKETO-D-GLUCONIC ACID REDUCTASE"/>
    <property type="match status" value="1"/>
</dbReference>